<dbReference type="RefSeq" id="WP_014354060.1">
    <property type="nucleotide sequence ID" value="NC_016893.1"/>
</dbReference>
<keyword evidence="3 5" id="KW-0687">Ribonucleoprotein</keyword>
<gene>
    <name evidence="5 6" type="primary">rpmA</name>
    <name evidence="6" type="ORF">WIGMOR_0281</name>
</gene>
<dbReference type="PROSITE" id="PS00831">
    <property type="entry name" value="RIBOSOMAL_L27"/>
    <property type="match status" value="1"/>
</dbReference>
<organism evidence="6 7">
    <name type="scientific">Wigglesworthia glossinidia endosymbiont of Glossina morsitans morsitans</name>
    <name type="common">Yale colony</name>
    <dbReference type="NCBI Taxonomy" id="1142511"/>
    <lineage>
        <taxon>Bacteria</taxon>
        <taxon>Pseudomonadati</taxon>
        <taxon>Pseudomonadota</taxon>
        <taxon>Gammaproteobacteria</taxon>
        <taxon>Enterobacterales</taxon>
        <taxon>Erwiniaceae</taxon>
        <taxon>Wigglesworthia</taxon>
    </lineage>
</organism>
<dbReference type="InterPro" id="IPR018261">
    <property type="entry name" value="Ribosomal_bL27_CS"/>
</dbReference>
<evidence type="ECO:0000313" key="6">
    <source>
        <dbReference type="EMBL" id="AFA41121.1"/>
    </source>
</evidence>
<keyword evidence="2 5" id="KW-0689">Ribosomal protein</keyword>
<dbReference type="NCBIfam" id="TIGR00062">
    <property type="entry name" value="L27"/>
    <property type="match status" value="1"/>
</dbReference>
<dbReference type="HAMAP" id="MF_00539">
    <property type="entry name" value="Ribosomal_bL27"/>
    <property type="match status" value="1"/>
</dbReference>
<dbReference type="GO" id="GO:0005840">
    <property type="term" value="C:ribosome"/>
    <property type="evidence" value="ECO:0007669"/>
    <property type="project" value="UniProtKB-KW"/>
</dbReference>
<dbReference type="PANTHER" id="PTHR15893:SF0">
    <property type="entry name" value="LARGE RIBOSOMAL SUBUNIT PROTEIN BL27M"/>
    <property type="match status" value="1"/>
</dbReference>
<dbReference type="Pfam" id="PF01016">
    <property type="entry name" value="Ribosomal_L27"/>
    <property type="match status" value="1"/>
</dbReference>
<evidence type="ECO:0000256" key="1">
    <source>
        <dbReference type="ARBA" id="ARBA00010797"/>
    </source>
</evidence>
<dbReference type="PRINTS" id="PR00063">
    <property type="entry name" value="RIBOSOMALL27"/>
</dbReference>
<reference evidence="6 7" key="1">
    <citation type="journal article" date="2012" name="MBio">
        <title>Insight into the transmission biology and species-specific functional capabilities of tsetse (Diptera: glossinidae) obligate symbiont wigglesworthia.</title>
        <authorList>
            <person name="Rio R.V."/>
            <person name="Symula R.E."/>
            <person name="Wang J."/>
            <person name="Lohs C."/>
            <person name="Wu Y.N."/>
            <person name="Snyder A.K."/>
            <person name="Bjornson R.D."/>
            <person name="Oshima K."/>
            <person name="Biehl B.S."/>
            <person name="Perna N.T."/>
            <person name="Hattori M."/>
            <person name="Aksoy S."/>
        </authorList>
    </citation>
    <scope>NUCLEOTIDE SEQUENCE [LARGE SCALE GENOMIC DNA]</scope>
    <source>
        <strain evidence="6">WGM</strain>
    </source>
</reference>
<dbReference type="eggNOG" id="COG0211">
    <property type="taxonomic scope" value="Bacteria"/>
</dbReference>
<dbReference type="KEGG" id="wgl:WIGMOR_0281"/>
<dbReference type="GO" id="GO:1990904">
    <property type="term" value="C:ribonucleoprotein complex"/>
    <property type="evidence" value="ECO:0007669"/>
    <property type="project" value="UniProtKB-KW"/>
</dbReference>
<dbReference type="STRING" id="1142511.WIGMOR_0281"/>
<dbReference type="Proteomes" id="UP000009061">
    <property type="component" value="Chromosome"/>
</dbReference>
<evidence type="ECO:0000256" key="4">
    <source>
        <dbReference type="ARBA" id="ARBA00035175"/>
    </source>
</evidence>
<dbReference type="AlphaFoldDB" id="H6Q5S5"/>
<evidence type="ECO:0000256" key="5">
    <source>
        <dbReference type="HAMAP-Rule" id="MF_00539"/>
    </source>
</evidence>
<dbReference type="GO" id="GO:0006412">
    <property type="term" value="P:translation"/>
    <property type="evidence" value="ECO:0007669"/>
    <property type="project" value="UniProtKB-UniRule"/>
</dbReference>
<evidence type="ECO:0000313" key="7">
    <source>
        <dbReference type="Proteomes" id="UP000009061"/>
    </source>
</evidence>
<dbReference type="EMBL" id="CP003315">
    <property type="protein sequence ID" value="AFA41121.1"/>
    <property type="molecule type" value="Genomic_DNA"/>
</dbReference>
<comment type="similarity">
    <text evidence="1 5">Belongs to the bacterial ribosomal protein bL27 family.</text>
</comment>
<accession>H6Q5S5</accession>
<dbReference type="FunFam" id="2.40.50.100:FF:000020">
    <property type="entry name" value="50S ribosomal protein L27"/>
    <property type="match status" value="1"/>
</dbReference>
<dbReference type="Gene3D" id="2.40.50.100">
    <property type="match status" value="1"/>
</dbReference>
<name>H6Q5S5_WIGGL</name>
<keyword evidence="7" id="KW-1185">Reference proteome</keyword>
<dbReference type="HOGENOM" id="CLU_095424_4_1_6"/>
<dbReference type="GO" id="GO:0003735">
    <property type="term" value="F:structural constituent of ribosome"/>
    <property type="evidence" value="ECO:0007669"/>
    <property type="project" value="InterPro"/>
</dbReference>
<evidence type="ECO:0000256" key="2">
    <source>
        <dbReference type="ARBA" id="ARBA00022980"/>
    </source>
</evidence>
<dbReference type="InterPro" id="IPR001684">
    <property type="entry name" value="Ribosomal_bL27"/>
</dbReference>
<dbReference type="SUPFAM" id="SSF110324">
    <property type="entry name" value="Ribosomal L27 protein-like"/>
    <property type="match status" value="1"/>
</dbReference>
<dbReference type="OrthoDB" id="9803474at2"/>
<proteinExistence type="inferred from homology"/>
<evidence type="ECO:0000256" key="3">
    <source>
        <dbReference type="ARBA" id="ARBA00023274"/>
    </source>
</evidence>
<sequence length="85" mass="9433">MAHKKAGGSTRNGRDSIGKRLGIKLFGGQKVHPGNIIIRQRGTKFHPGFNVGCGKDHSLYALKKGVIYFNKNKKNKKKFVNVLVE</sequence>
<dbReference type="PANTHER" id="PTHR15893">
    <property type="entry name" value="RIBOSOMAL PROTEIN L27"/>
    <property type="match status" value="1"/>
</dbReference>
<protein>
    <recommendedName>
        <fullName evidence="4 5">Large ribosomal subunit protein bL27</fullName>
    </recommendedName>
</protein>